<comment type="caution">
    <text evidence="1">The sequence shown here is derived from an EMBL/GenBank/DDBJ whole genome shotgun (WGS) entry which is preliminary data.</text>
</comment>
<sequence>MQPCLKSSEKVRLLRSNQVHNVVSQGSIDTLVQNELMVQHLSTDKIQIDSTVQIQGSSSSDVQHDVNEKSQTTVSDKSQLISSEQIQQVQVYFHKKRQNDQKQNQVWVADDQHAVYRGPTQGYVLEIDQVQGLKSSQEQLQKIEQLQLLKNLTGEGILVDSFVHDQSSKSKSKNNL</sequence>
<feature type="non-terminal residue" evidence="1">
    <location>
        <position position="176"/>
    </location>
</feature>
<evidence type="ECO:0000313" key="1">
    <source>
        <dbReference type="EMBL" id="MCD7465962.1"/>
    </source>
</evidence>
<accession>A0ABS8T5U8</accession>
<reference evidence="1 2" key="1">
    <citation type="journal article" date="2021" name="BMC Genomics">
        <title>Datura genome reveals duplications of psychoactive alkaloid biosynthetic genes and high mutation rate following tissue culture.</title>
        <authorList>
            <person name="Rajewski A."/>
            <person name="Carter-House D."/>
            <person name="Stajich J."/>
            <person name="Litt A."/>
        </authorList>
    </citation>
    <scope>NUCLEOTIDE SEQUENCE [LARGE SCALE GENOMIC DNA]</scope>
    <source>
        <strain evidence="1">AR-01</strain>
    </source>
</reference>
<protein>
    <submittedName>
        <fullName evidence="1">Uncharacterized protein</fullName>
    </submittedName>
</protein>
<dbReference type="Proteomes" id="UP000823775">
    <property type="component" value="Unassembled WGS sequence"/>
</dbReference>
<dbReference type="EMBL" id="JACEIK010001100">
    <property type="protein sequence ID" value="MCD7465962.1"/>
    <property type="molecule type" value="Genomic_DNA"/>
</dbReference>
<name>A0ABS8T5U8_DATST</name>
<keyword evidence="2" id="KW-1185">Reference proteome</keyword>
<evidence type="ECO:0000313" key="2">
    <source>
        <dbReference type="Proteomes" id="UP000823775"/>
    </source>
</evidence>
<proteinExistence type="predicted"/>
<gene>
    <name evidence="1" type="ORF">HAX54_002241</name>
</gene>
<organism evidence="1 2">
    <name type="scientific">Datura stramonium</name>
    <name type="common">Jimsonweed</name>
    <name type="synonym">Common thornapple</name>
    <dbReference type="NCBI Taxonomy" id="4076"/>
    <lineage>
        <taxon>Eukaryota</taxon>
        <taxon>Viridiplantae</taxon>
        <taxon>Streptophyta</taxon>
        <taxon>Embryophyta</taxon>
        <taxon>Tracheophyta</taxon>
        <taxon>Spermatophyta</taxon>
        <taxon>Magnoliopsida</taxon>
        <taxon>eudicotyledons</taxon>
        <taxon>Gunneridae</taxon>
        <taxon>Pentapetalae</taxon>
        <taxon>asterids</taxon>
        <taxon>lamiids</taxon>
        <taxon>Solanales</taxon>
        <taxon>Solanaceae</taxon>
        <taxon>Solanoideae</taxon>
        <taxon>Datureae</taxon>
        <taxon>Datura</taxon>
    </lineage>
</organism>